<evidence type="ECO:0000256" key="10">
    <source>
        <dbReference type="SAM" id="Phobius"/>
    </source>
</evidence>
<dbReference type="EMBL" id="BAABDF010000006">
    <property type="protein sequence ID" value="GAA3862780.1"/>
    <property type="molecule type" value="Genomic_DNA"/>
</dbReference>
<dbReference type="InterPro" id="IPR003660">
    <property type="entry name" value="HAMP_dom"/>
</dbReference>
<name>A0ABP7K1S1_9RHOB</name>
<feature type="domain" description="HAMP" evidence="12">
    <location>
        <begin position="336"/>
        <end position="382"/>
    </location>
</feature>
<dbReference type="Pfam" id="PF00672">
    <property type="entry name" value="HAMP"/>
    <property type="match status" value="1"/>
</dbReference>
<keyword evidence="4 10" id="KW-0812">Transmembrane</keyword>
<evidence type="ECO:0000256" key="3">
    <source>
        <dbReference type="ARBA" id="ARBA00022500"/>
    </source>
</evidence>
<evidence type="ECO:0000313" key="14">
    <source>
        <dbReference type="Proteomes" id="UP001399917"/>
    </source>
</evidence>
<reference evidence="14" key="1">
    <citation type="journal article" date="2019" name="Int. J. Syst. Evol. Microbiol.">
        <title>The Global Catalogue of Microorganisms (GCM) 10K type strain sequencing project: providing services to taxonomists for standard genome sequencing and annotation.</title>
        <authorList>
            <consortium name="The Broad Institute Genomics Platform"/>
            <consortium name="The Broad Institute Genome Sequencing Center for Infectious Disease"/>
            <person name="Wu L."/>
            <person name="Ma J."/>
        </authorList>
    </citation>
    <scope>NUCLEOTIDE SEQUENCE [LARGE SCALE GENOMIC DNA]</scope>
    <source>
        <strain evidence="14">JCM 17190</strain>
    </source>
</reference>
<dbReference type="Pfam" id="PF00015">
    <property type="entry name" value="MCPsignal"/>
    <property type="match status" value="1"/>
</dbReference>
<dbReference type="InterPro" id="IPR033480">
    <property type="entry name" value="sCache_2"/>
</dbReference>
<dbReference type="InterPro" id="IPR051310">
    <property type="entry name" value="MCP_chemotaxis"/>
</dbReference>
<comment type="subcellular location">
    <subcellularLocation>
        <location evidence="1">Cell membrane</location>
        <topology evidence="1">Multi-pass membrane protein</topology>
    </subcellularLocation>
</comment>
<dbReference type="RefSeq" id="WP_344844883.1">
    <property type="nucleotide sequence ID" value="NZ_BAABDF010000006.1"/>
</dbReference>
<evidence type="ECO:0000256" key="5">
    <source>
        <dbReference type="ARBA" id="ARBA00022989"/>
    </source>
</evidence>
<sequence length="643" mass="69178">MPGQFIHRLSTRLYTLVAIALLLAAAMAQYLIASGARQAHDMRENQLSETVDLALGVLAGFEAKTHMGLMSPEAAQSQAIQAINSMRFGENGYFFILDMDLNIVSHATLPSWNNTNKADYTDANGLPIFQEMRDIAQADGRGSLLYSFANADHGEPEAKMGYVAAFNEWNWLIGTGAYLSDIEAESQQTRMGGLTALLVFLAVLSPICFIITRSVTRPVGTLRKHMREMADGDTESEVPYLESASEIGDMARELERFRHKLLEREALEKAQVQKEAELAQAREDAARKETEALEREALQVAEQNALAEIAEATKRAEQLKLEQERAARASEQEHVVQSLAKGLGALSQGDLTVRLNSAFPNDYEKLRGDFNNAVDTISQLVGIIAEGVGTIHSETDTLSSAANELGRRTETQAASLEETAAALTELSATVENSASNAKLASDTVSQAKERTRESREIMDNTVTAINDIADSSARISKITGVIEDIAFQTNLLALNAGVEAARAGETGRGFAVVASEVRALAQRSSEAAREIATLIQTSGAQVEGGVQLVNRSGVSIGEIDGMINKLAELMQSIAISADEQSSGLAEINSAVGQLDQVTQQNAAMFEETTAALHALKMQTDALARNGSKLKTKQTDSLSVALAS</sequence>
<feature type="domain" description="HAMP" evidence="12">
    <location>
        <begin position="213"/>
        <end position="266"/>
    </location>
</feature>
<proteinExistence type="inferred from homology"/>
<keyword evidence="9" id="KW-0175">Coiled coil</keyword>
<accession>A0ABP7K1S1</accession>
<dbReference type="Gene3D" id="1.10.8.500">
    <property type="entry name" value="HAMP domain in histidine kinase"/>
    <property type="match status" value="1"/>
</dbReference>
<dbReference type="Proteomes" id="UP001399917">
    <property type="component" value="Unassembled WGS sequence"/>
</dbReference>
<evidence type="ECO:0000259" key="12">
    <source>
        <dbReference type="PROSITE" id="PS50885"/>
    </source>
</evidence>
<dbReference type="SUPFAM" id="SSF158472">
    <property type="entry name" value="HAMP domain-like"/>
    <property type="match status" value="1"/>
</dbReference>
<dbReference type="InterPro" id="IPR004089">
    <property type="entry name" value="MCPsignal_dom"/>
</dbReference>
<dbReference type="CDD" id="cd11386">
    <property type="entry name" value="MCP_signal"/>
    <property type="match status" value="1"/>
</dbReference>
<organism evidence="13 14">
    <name type="scientific">Celeribacter arenosi</name>
    <dbReference type="NCBI Taxonomy" id="792649"/>
    <lineage>
        <taxon>Bacteria</taxon>
        <taxon>Pseudomonadati</taxon>
        <taxon>Pseudomonadota</taxon>
        <taxon>Alphaproteobacteria</taxon>
        <taxon>Rhodobacterales</taxon>
        <taxon>Roseobacteraceae</taxon>
        <taxon>Celeribacter</taxon>
    </lineage>
</organism>
<evidence type="ECO:0000256" key="8">
    <source>
        <dbReference type="PROSITE-ProRule" id="PRU00284"/>
    </source>
</evidence>
<evidence type="ECO:0000313" key="13">
    <source>
        <dbReference type="EMBL" id="GAA3862780.1"/>
    </source>
</evidence>
<evidence type="ECO:0000256" key="7">
    <source>
        <dbReference type="ARBA" id="ARBA00029447"/>
    </source>
</evidence>
<evidence type="ECO:0000256" key="9">
    <source>
        <dbReference type="SAM" id="Coils"/>
    </source>
</evidence>
<keyword evidence="5 10" id="KW-1133">Transmembrane helix</keyword>
<dbReference type="PANTHER" id="PTHR43531:SF11">
    <property type="entry name" value="METHYL-ACCEPTING CHEMOTAXIS PROTEIN 3"/>
    <property type="match status" value="1"/>
</dbReference>
<keyword evidence="3" id="KW-0145">Chemotaxis</keyword>
<keyword evidence="14" id="KW-1185">Reference proteome</keyword>
<dbReference type="CDD" id="cd06225">
    <property type="entry name" value="HAMP"/>
    <property type="match status" value="1"/>
</dbReference>
<feature type="transmembrane region" description="Helical" evidence="10">
    <location>
        <begin position="12"/>
        <end position="33"/>
    </location>
</feature>
<protein>
    <submittedName>
        <fullName evidence="13">Methyl-accepting chemotaxis protein</fullName>
    </submittedName>
</protein>
<dbReference type="Gene3D" id="3.30.450.20">
    <property type="entry name" value="PAS domain"/>
    <property type="match status" value="1"/>
</dbReference>
<dbReference type="SMART" id="SM01049">
    <property type="entry name" value="Cache_2"/>
    <property type="match status" value="1"/>
</dbReference>
<gene>
    <name evidence="13" type="ORF">GCM10022404_11640</name>
</gene>
<feature type="transmembrane region" description="Helical" evidence="10">
    <location>
        <begin position="194"/>
        <end position="212"/>
    </location>
</feature>
<feature type="coiled-coil region" evidence="9">
    <location>
        <begin position="262"/>
        <end position="329"/>
    </location>
</feature>
<keyword evidence="8" id="KW-0807">Transducer</keyword>
<dbReference type="SMART" id="SM00304">
    <property type="entry name" value="HAMP"/>
    <property type="match status" value="2"/>
</dbReference>
<dbReference type="Pfam" id="PF17200">
    <property type="entry name" value="sCache_2"/>
    <property type="match status" value="1"/>
</dbReference>
<evidence type="ECO:0000256" key="2">
    <source>
        <dbReference type="ARBA" id="ARBA00022475"/>
    </source>
</evidence>
<evidence type="ECO:0000256" key="6">
    <source>
        <dbReference type="ARBA" id="ARBA00023136"/>
    </source>
</evidence>
<evidence type="ECO:0000256" key="4">
    <source>
        <dbReference type="ARBA" id="ARBA00022692"/>
    </source>
</evidence>
<dbReference type="PROSITE" id="PS50111">
    <property type="entry name" value="CHEMOTAXIS_TRANSDUC_2"/>
    <property type="match status" value="1"/>
</dbReference>
<evidence type="ECO:0000259" key="11">
    <source>
        <dbReference type="PROSITE" id="PS50111"/>
    </source>
</evidence>
<dbReference type="PROSITE" id="PS50885">
    <property type="entry name" value="HAMP"/>
    <property type="match status" value="2"/>
</dbReference>
<comment type="similarity">
    <text evidence="7">Belongs to the methyl-accepting chemotaxis (MCP) protein family.</text>
</comment>
<keyword evidence="2" id="KW-1003">Cell membrane</keyword>
<dbReference type="SUPFAM" id="SSF58104">
    <property type="entry name" value="Methyl-accepting chemotaxis protein (MCP) signaling domain"/>
    <property type="match status" value="1"/>
</dbReference>
<evidence type="ECO:0000256" key="1">
    <source>
        <dbReference type="ARBA" id="ARBA00004651"/>
    </source>
</evidence>
<dbReference type="Gene3D" id="1.10.287.950">
    <property type="entry name" value="Methyl-accepting chemotaxis protein"/>
    <property type="match status" value="1"/>
</dbReference>
<comment type="caution">
    <text evidence="13">The sequence shown here is derived from an EMBL/GenBank/DDBJ whole genome shotgun (WGS) entry which is preliminary data.</text>
</comment>
<feature type="domain" description="Methyl-accepting transducer" evidence="11">
    <location>
        <begin position="387"/>
        <end position="616"/>
    </location>
</feature>
<dbReference type="SMART" id="SM00283">
    <property type="entry name" value="MA"/>
    <property type="match status" value="1"/>
</dbReference>
<dbReference type="PANTHER" id="PTHR43531">
    <property type="entry name" value="PROTEIN ICFG"/>
    <property type="match status" value="1"/>
</dbReference>
<keyword evidence="6 10" id="KW-0472">Membrane</keyword>